<dbReference type="InterPro" id="IPR046341">
    <property type="entry name" value="SET_dom_sf"/>
</dbReference>
<dbReference type="STRING" id="1173701.A0A066XMX3"/>
<dbReference type="Gene3D" id="3.90.1410.10">
    <property type="entry name" value="set domain protein methyltransferase, domain 1"/>
    <property type="match status" value="1"/>
</dbReference>
<comment type="caution">
    <text evidence="2">The sequence shown here is derived from an EMBL/GenBank/DDBJ whole genome shotgun (WGS) entry which is preliminary data.</text>
</comment>
<evidence type="ECO:0000256" key="1">
    <source>
        <dbReference type="SAM" id="MobiDB-lite"/>
    </source>
</evidence>
<name>A0A066XMX3_COLSU</name>
<evidence type="ECO:0000313" key="3">
    <source>
        <dbReference type="Proteomes" id="UP000027238"/>
    </source>
</evidence>
<protein>
    <submittedName>
        <fullName evidence="2">Putative SET domain-containing protein</fullName>
    </submittedName>
</protein>
<dbReference type="Proteomes" id="UP000027238">
    <property type="component" value="Unassembled WGS sequence"/>
</dbReference>
<dbReference type="eggNOG" id="KOG1337">
    <property type="taxonomic scope" value="Eukaryota"/>
</dbReference>
<dbReference type="GO" id="GO:0005634">
    <property type="term" value="C:nucleus"/>
    <property type="evidence" value="ECO:0007669"/>
    <property type="project" value="TreeGrafter"/>
</dbReference>
<sequence length="520" mass="55798">MEELVRWATSHGAVLHPSVEVYNDTNTGNSFRASPSGAGLKPGETVVTCPMDLTLSYLNATTTPSPGFRHDSSDDNADTTTGSSSPFPPAFLTSVPPHVIGRFFLIHQYLLGKDSFWHPYISTLPRPEHLQSWILPPLWPSDDIELLEDTNVHVAVAETKARLKAEFKHAVAALGDGDGDGETVAARRGYTRLLYHWAYCIFASRSFRPSLVIPAARKATLALPAGCAVDDFSLLMPLLDVGNHDPTAAVAWDTGDADAGGTDANGDGGAPAAAATTATTTTTNACALRTLDPYTPGAQVFNNYGASKTNAELMLAYGFVIPESAGLHNDYVHVQKRGAAAAAAAAGGTDNAKAMDYLISLRPVADPSSVAVRAVRMLAADDDDVVVNGATVLPPFRHVQDTMVWDLVLAQTTAEQREAMLPVVPEDAAAVAAGGGADLERLRKVLTGDVPEAFRPVLFRTVAIIQDKVLQELERLDQSEFEMDEAAATRNQLMAYRYRRQCRKVLENVLESMVIPEESS</sequence>
<organism evidence="2 3">
    <name type="scientific">Colletotrichum sublineola</name>
    <name type="common">Sorghum anthracnose fungus</name>
    <dbReference type="NCBI Taxonomy" id="1173701"/>
    <lineage>
        <taxon>Eukaryota</taxon>
        <taxon>Fungi</taxon>
        <taxon>Dikarya</taxon>
        <taxon>Ascomycota</taxon>
        <taxon>Pezizomycotina</taxon>
        <taxon>Sordariomycetes</taxon>
        <taxon>Hypocreomycetidae</taxon>
        <taxon>Glomerellales</taxon>
        <taxon>Glomerellaceae</taxon>
        <taxon>Colletotrichum</taxon>
        <taxon>Colletotrichum graminicola species complex</taxon>
    </lineage>
</organism>
<dbReference type="InterPro" id="IPR050600">
    <property type="entry name" value="SETD3_SETD6_MTase"/>
</dbReference>
<gene>
    <name evidence="2" type="ORF">CSUB01_10584</name>
</gene>
<dbReference type="PANTHER" id="PTHR13271">
    <property type="entry name" value="UNCHARACTERIZED PUTATIVE METHYLTRANSFERASE"/>
    <property type="match status" value="1"/>
</dbReference>
<keyword evidence="3" id="KW-1185">Reference proteome</keyword>
<dbReference type="HOGENOM" id="CLU_010578_0_0_1"/>
<dbReference type="OrthoDB" id="42889at2759"/>
<feature type="region of interest" description="Disordered" evidence="1">
    <location>
        <begin position="64"/>
        <end position="88"/>
    </location>
</feature>
<dbReference type="AlphaFoldDB" id="A0A066XMX3"/>
<dbReference type="PANTHER" id="PTHR13271:SF146">
    <property type="entry name" value="SET DOMAIN-CONTAINING PROTEIN"/>
    <property type="match status" value="1"/>
</dbReference>
<dbReference type="EMBL" id="JMSE01000578">
    <property type="protein sequence ID" value="KDN69019.1"/>
    <property type="molecule type" value="Genomic_DNA"/>
</dbReference>
<dbReference type="OMA" id="WDIFCTL"/>
<accession>A0A066XMX3</accession>
<evidence type="ECO:0000313" key="2">
    <source>
        <dbReference type="EMBL" id="KDN69019.1"/>
    </source>
</evidence>
<dbReference type="GO" id="GO:0016279">
    <property type="term" value="F:protein-lysine N-methyltransferase activity"/>
    <property type="evidence" value="ECO:0007669"/>
    <property type="project" value="TreeGrafter"/>
</dbReference>
<reference evidence="3" key="1">
    <citation type="journal article" date="2014" name="Genome Announc.">
        <title>Draft genome sequence of Colletotrichum sublineola, a destructive pathogen of cultivated sorghum.</title>
        <authorList>
            <person name="Baroncelli R."/>
            <person name="Sanz-Martin J.M."/>
            <person name="Rech G.E."/>
            <person name="Sukno S.A."/>
            <person name="Thon M.R."/>
        </authorList>
    </citation>
    <scope>NUCLEOTIDE SEQUENCE [LARGE SCALE GENOMIC DNA]</scope>
    <source>
        <strain evidence="3">TX430BB</strain>
    </source>
</reference>
<proteinExistence type="predicted"/>
<dbReference type="SUPFAM" id="SSF82199">
    <property type="entry name" value="SET domain"/>
    <property type="match status" value="1"/>
</dbReference>